<dbReference type="Proteomes" id="UP000198769">
    <property type="component" value="Unassembled WGS sequence"/>
</dbReference>
<organism evidence="2 3">
    <name type="scientific">Chryseobacterium oleae</name>
    <dbReference type="NCBI Taxonomy" id="491207"/>
    <lineage>
        <taxon>Bacteria</taxon>
        <taxon>Pseudomonadati</taxon>
        <taxon>Bacteroidota</taxon>
        <taxon>Flavobacteriia</taxon>
        <taxon>Flavobacteriales</taxon>
        <taxon>Weeksellaceae</taxon>
        <taxon>Chryseobacterium group</taxon>
        <taxon>Chryseobacterium</taxon>
    </lineage>
</organism>
<reference evidence="3" key="1">
    <citation type="submission" date="2016-10" db="EMBL/GenBank/DDBJ databases">
        <authorList>
            <person name="Varghese N."/>
            <person name="Submissions S."/>
        </authorList>
    </citation>
    <scope>NUCLEOTIDE SEQUENCE [LARGE SCALE GENOMIC DNA]</scope>
    <source>
        <strain evidence="3">DSM 25575</strain>
    </source>
</reference>
<dbReference type="AlphaFoldDB" id="A0A1I5CCY9"/>
<dbReference type="EMBL" id="FOVD01000009">
    <property type="protein sequence ID" value="SFN84848.1"/>
    <property type="molecule type" value="Genomic_DNA"/>
</dbReference>
<protein>
    <submittedName>
        <fullName evidence="2">Uncharacterized protein</fullName>
    </submittedName>
</protein>
<sequence length="83" mass="9716">MKKIFITLLTALLIAALVFFINKDQNDTANYRMFVLPFALIFSVPLMKFLFPVTRELKIGTAEFYPNLYRKTAEFFKKKSGNR</sequence>
<keyword evidence="3" id="KW-1185">Reference proteome</keyword>
<dbReference type="RefSeq" id="WP_090027225.1">
    <property type="nucleotide sequence ID" value="NZ_FOVD01000009.1"/>
</dbReference>
<name>A0A1I5CCY9_CHROL</name>
<proteinExistence type="predicted"/>
<gene>
    <name evidence="2" type="ORF">SAMN05421594_4456</name>
</gene>
<accession>A0A1I5CCY9</accession>
<evidence type="ECO:0000256" key="1">
    <source>
        <dbReference type="SAM" id="Phobius"/>
    </source>
</evidence>
<keyword evidence="1" id="KW-0812">Transmembrane</keyword>
<evidence type="ECO:0000313" key="3">
    <source>
        <dbReference type="Proteomes" id="UP000198769"/>
    </source>
</evidence>
<evidence type="ECO:0000313" key="2">
    <source>
        <dbReference type="EMBL" id="SFN84848.1"/>
    </source>
</evidence>
<keyword evidence="1" id="KW-0472">Membrane</keyword>
<dbReference type="OrthoDB" id="1273213at2"/>
<feature type="transmembrane region" description="Helical" evidence="1">
    <location>
        <begin position="30"/>
        <end position="51"/>
    </location>
</feature>
<keyword evidence="1" id="KW-1133">Transmembrane helix</keyword>